<evidence type="ECO:0000259" key="2">
    <source>
        <dbReference type="Pfam" id="PF18433"/>
    </source>
</evidence>
<feature type="region of interest" description="Disordered" evidence="1">
    <location>
        <begin position="1"/>
        <end position="41"/>
    </location>
</feature>
<evidence type="ECO:0000313" key="4">
    <source>
        <dbReference type="Proteomes" id="UP000304864"/>
    </source>
</evidence>
<dbReference type="EMBL" id="CP040602">
    <property type="protein sequence ID" value="QCU91121.1"/>
    <property type="molecule type" value="Genomic_DNA"/>
</dbReference>
<dbReference type="Proteomes" id="UP000304864">
    <property type="component" value="Chromosome"/>
</dbReference>
<feature type="compositionally biased region" description="Polar residues" evidence="1">
    <location>
        <begin position="1"/>
        <end position="18"/>
    </location>
</feature>
<keyword evidence="4" id="KW-1185">Reference proteome</keyword>
<name>A0A4P9K843_9GAMM</name>
<accession>A0A4P9K843</accession>
<sequence>MLNALKNQNDYSHPSQHALNKRSEQAAIHSNAQQNRELPEQASIKASQMEIRNERQASLVAHLFGDGTLTQQNTLKITYQAAIEKLNEILSEQMQITPNENQPAPISEEALKSQGGLDYWTPENTAKRIADGAIAFLPGFQRANPELEGEELINHFLDVVGGGLTSGFDEARDILGDLNVLEGEVANNIDRTYGLLQDRLTIFRNQFLGIEPTLDNSAETTVATETESVATTEDKS</sequence>
<dbReference type="Gene3D" id="1.10.132.90">
    <property type="match status" value="1"/>
</dbReference>
<protein>
    <recommendedName>
        <fullName evidence="2">DUF5610 domain-containing protein</fullName>
    </recommendedName>
</protein>
<proteinExistence type="predicted"/>
<dbReference type="Pfam" id="PF18433">
    <property type="entry name" value="DUF5610"/>
    <property type="match status" value="1"/>
</dbReference>
<evidence type="ECO:0000313" key="3">
    <source>
        <dbReference type="EMBL" id="QCU91121.1"/>
    </source>
</evidence>
<organism evidence="3 4">
    <name type="scientific">Thiomicrorhabdus sediminis</name>
    <dbReference type="NCBI Taxonomy" id="2580412"/>
    <lineage>
        <taxon>Bacteria</taxon>
        <taxon>Pseudomonadati</taxon>
        <taxon>Pseudomonadota</taxon>
        <taxon>Gammaproteobacteria</taxon>
        <taxon>Thiotrichales</taxon>
        <taxon>Piscirickettsiaceae</taxon>
        <taxon>Thiomicrorhabdus</taxon>
    </lineage>
</organism>
<dbReference type="KEGG" id="thig:FE785_04740"/>
<dbReference type="OrthoDB" id="7366224at2"/>
<gene>
    <name evidence="3" type="ORF">FE785_04740</name>
</gene>
<feature type="domain" description="DUF5610" evidence="2">
    <location>
        <begin position="73"/>
        <end position="201"/>
    </location>
</feature>
<evidence type="ECO:0000256" key="1">
    <source>
        <dbReference type="SAM" id="MobiDB-lite"/>
    </source>
</evidence>
<reference evidence="3 4" key="1">
    <citation type="submission" date="2019-05" db="EMBL/GenBank/DDBJ databases">
        <title>Thiomicrorhabdus sediminis sp. nov, a novel sulfur-oxidizing bacterium isolated from coastal sediment.</title>
        <authorList>
            <person name="Liu X."/>
        </authorList>
    </citation>
    <scope>NUCLEOTIDE SEQUENCE [LARGE SCALE GENOMIC DNA]</scope>
    <source>
        <strain evidence="3 4">G1</strain>
    </source>
</reference>
<dbReference type="AlphaFoldDB" id="A0A4P9K843"/>
<dbReference type="InterPro" id="IPR041651">
    <property type="entry name" value="DUF5610"/>
</dbReference>